<evidence type="ECO:0000256" key="6">
    <source>
        <dbReference type="ARBA" id="ARBA00022490"/>
    </source>
</evidence>
<dbReference type="EMBL" id="MN577570">
    <property type="protein sequence ID" value="QGT49796.1"/>
    <property type="molecule type" value="Genomic_DNA"/>
</dbReference>
<feature type="binding site" evidence="20">
    <location>
        <position position="411"/>
    </location>
    <ligand>
        <name>acetyl-CoA</name>
        <dbReference type="ChEBI" id="CHEBI:57288"/>
    </ligand>
</feature>
<evidence type="ECO:0000256" key="16">
    <source>
        <dbReference type="ARBA" id="ARBA00023316"/>
    </source>
</evidence>
<feature type="region of interest" description="Pyrophosphorylase" evidence="20">
    <location>
        <begin position="1"/>
        <end position="232"/>
    </location>
</feature>
<evidence type="ECO:0000256" key="7">
    <source>
        <dbReference type="ARBA" id="ARBA00022679"/>
    </source>
</evidence>
<dbReference type="Gene3D" id="2.160.10.10">
    <property type="entry name" value="Hexapeptide repeat proteins"/>
    <property type="match status" value="1"/>
</dbReference>
<evidence type="ECO:0000256" key="10">
    <source>
        <dbReference type="ARBA" id="ARBA00022737"/>
    </source>
</evidence>
<dbReference type="GO" id="GO:0016020">
    <property type="term" value="C:membrane"/>
    <property type="evidence" value="ECO:0007669"/>
    <property type="project" value="GOC"/>
</dbReference>
<comment type="catalytic activity">
    <reaction evidence="17 20">
        <text>alpha-D-glucosamine 1-phosphate + acetyl-CoA = N-acetyl-alpha-D-glucosamine 1-phosphate + CoA + H(+)</text>
        <dbReference type="Rhea" id="RHEA:13725"/>
        <dbReference type="ChEBI" id="CHEBI:15378"/>
        <dbReference type="ChEBI" id="CHEBI:57287"/>
        <dbReference type="ChEBI" id="CHEBI:57288"/>
        <dbReference type="ChEBI" id="CHEBI:57776"/>
        <dbReference type="ChEBI" id="CHEBI:58516"/>
        <dbReference type="EC" id="2.3.1.157"/>
    </reaction>
</comment>
<dbReference type="EC" id="2.3.1.157" evidence="20"/>
<evidence type="ECO:0000256" key="17">
    <source>
        <dbReference type="ARBA" id="ARBA00048247"/>
    </source>
</evidence>
<feature type="binding site" evidence="20">
    <location>
        <position position="142"/>
    </location>
    <ligand>
        <name>UDP-N-acetyl-alpha-D-glucosamine</name>
        <dbReference type="ChEBI" id="CHEBI:57705"/>
    </ligand>
</feature>
<evidence type="ECO:0000259" key="21">
    <source>
        <dbReference type="Pfam" id="PF00483"/>
    </source>
</evidence>
<evidence type="ECO:0000256" key="8">
    <source>
        <dbReference type="ARBA" id="ARBA00022695"/>
    </source>
</evidence>
<sequence length="427" mass="46879">MDIKAVILAAGKGTRMHSVSTPKVLHEIMGKTLLGYVLDNVKNFVSEEFVIVGHHAQDVEKFVKDNYDNAKTVLQSPQLGTGHAVSMVCPYLDNYEGLVLILCGDTPLVKEETLKNFVEFHKSQNSDLTVMSTIFNNPTNYGRIIRESDNSLKCIVEEKDATIEQKAVKEVNAGIYCLNWGKIKAAFGQLTSNNAQGEYYLTDIISWGKAQKLNVNAYILENSDEIYGINSRLNLAQAAKMMNRRNLEKYMVEGVTIVDPDSTWISEDTQIGQDTIIYPATYIEGKNIIGKNCKIGPCAHFRGGVEVCDNVKVGNFVEVKKAKIFSNTNVGHLSYIGDAELGENVNIGAGTITANYNPLTKTKSKTILKDNVKIGSNSVLVAPVTIEEGANIGAGGIITKNVPSWALAITRSPLKVLENWVKKQLSK</sequence>
<evidence type="ECO:0000256" key="18">
    <source>
        <dbReference type="ARBA" id="ARBA00048493"/>
    </source>
</evidence>
<keyword evidence="15 20" id="KW-0012">Acyltransferase</keyword>
<feature type="binding site" evidence="20">
    <location>
        <position position="320"/>
    </location>
    <ligand>
        <name>UDP-N-acetyl-alpha-D-glucosamine</name>
        <dbReference type="ChEBI" id="CHEBI:57705"/>
    </ligand>
</feature>
<keyword evidence="8 20" id="KW-0548">Nucleotidyltransferase</keyword>
<dbReference type="SUPFAM" id="SSF53448">
    <property type="entry name" value="Nucleotide-diphospho-sugar transferases"/>
    <property type="match status" value="1"/>
</dbReference>
<keyword evidence="16 20" id="KW-0961">Cell wall biogenesis/degradation</keyword>
<comment type="pathway">
    <text evidence="20">Bacterial outer membrane biogenesis; LPS lipid A biosynthesis.</text>
</comment>
<dbReference type="GO" id="GO:0009245">
    <property type="term" value="P:lipid A biosynthetic process"/>
    <property type="evidence" value="ECO:0007669"/>
    <property type="project" value="UniProtKB-UniRule"/>
</dbReference>
<keyword evidence="6 20" id="KW-0963">Cytoplasm</keyword>
<dbReference type="GO" id="GO:0000287">
    <property type="term" value="F:magnesium ion binding"/>
    <property type="evidence" value="ECO:0007669"/>
    <property type="project" value="UniProtKB-UniRule"/>
</dbReference>
<feature type="binding site" evidence="20">
    <location>
        <position position="172"/>
    </location>
    <ligand>
        <name>UDP-N-acetyl-alpha-D-glucosamine</name>
        <dbReference type="ChEBI" id="CHEBI:57705"/>
    </ligand>
</feature>
<dbReference type="Gene3D" id="3.90.550.10">
    <property type="entry name" value="Spore Coat Polysaccharide Biosynthesis Protein SpsA, Chain A"/>
    <property type="match status" value="1"/>
</dbReference>
<dbReference type="PANTHER" id="PTHR43584:SF3">
    <property type="entry name" value="BIFUNCTIONAL PROTEIN GLMU"/>
    <property type="match status" value="1"/>
</dbReference>
<proteinExistence type="inferred from homology"/>
<comment type="subunit">
    <text evidence="20">Homotrimer.</text>
</comment>
<keyword evidence="10 20" id="KW-0677">Repeat</keyword>
<dbReference type="GO" id="GO:0009252">
    <property type="term" value="P:peptidoglycan biosynthetic process"/>
    <property type="evidence" value="ECO:0007669"/>
    <property type="project" value="UniProtKB-UniRule"/>
</dbReference>
<comment type="subcellular location">
    <subcellularLocation>
        <location evidence="1 20">Cytoplasm</location>
    </subcellularLocation>
</comment>
<dbReference type="GO" id="GO:0071555">
    <property type="term" value="P:cell wall organization"/>
    <property type="evidence" value="ECO:0007669"/>
    <property type="project" value="UniProtKB-KW"/>
</dbReference>
<dbReference type="GO" id="GO:0006048">
    <property type="term" value="P:UDP-N-acetylglucosamine biosynthetic process"/>
    <property type="evidence" value="ECO:0007669"/>
    <property type="project" value="UniProtKB-UniPathway"/>
</dbReference>
<evidence type="ECO:0000256" key="4">
    <source>
        <dbReference type="ARBA" id="ARBA00007707"/>
    </source>
</evidence>
<keyword evidence="11 20" id="KW-0460">Magnesium</keyword>
<feature type="binding site" evidence="20">
    <location>
        <position position="349"/>
    </location>
    <ligand>
        <name>acetyl-CoA</name>
        <dbReference type="ChEBI" id="CHEBI:57288"/>
    </ligand>
</feature>
<accession>A0A650EJQ3</accession>
<protein>
    <recommendedName>
        <fullName evidence="20">Bifunctional protein GlmU</fullName>
    </recommendedName>
    <domain>
        <recommendedName>
            <fullName evidence="20">UDP-N-acetylglucosamine pyrophosphorylase</fullName>
            <ecNumber evidence="20">2.7.7.23</ecNumber>
        </recommendedName>
        <alternativeName>
            <fullName evidence="20">N-acetylglucosamine-1-phosphate uridyltransferase</fullName>
        </alternativeName>
    </domain>
    <domain>
        <recommendedName>
            <fullName evidence="20">Glucosamine-1-phosphate N-acetyltransferase</fullName>
            <ecNumber evidence="20">2.3.1.157</ecNumber>
        </recommendedName>
    </domain>
</protein>
<name>A0A650EJQ3_9BACT</name>
<evidence type="ECO:0000256" key="3">
    <source>
        <dbReference type="ARBA" id="ARBA00005208"/>
    </source>
</evidence>
<dbReference type="InterPro" id="IPR005882">
    <property type="entry name" value="Bifunctional_GlmU"/>
</dbReference>
<evidence type="ECO:0000256" key="1">
    <source>
        <dbReference type="ARBA" id="ARBA00004496"/>
    </source>
</evidence>
<feature type="region of interest" description="Linker" evidence="20">
    <location>
        <begin position="233"/>
        <end position="253"/>
    </location>
</feature>
<comment type="catalytic activity">
    <reaction evidence="18 20">
        <text>N-acetyl-alpha-D-glucosamine 1-phosphate + UTP + H(+) = UDP-N-acetyl-alpha-D-glucosamine + diphosphate</text>
        <dbReference type="Rhea" id="RHEA:13509"/>
        <dbReference type="ChEBI" id="CHEBI:15378"/>
        <dbReference type="ChEBI" id="CHEBI:33019"/>
        <dbReference type="ChEBI" id="CHEBI:46398"/>
        <dbReference type="ChEBI" id="CHEBI:57705"/>
        <dbReference type="ChEBI" id="CHEBI:57776"/>
        <dbReference type="EC" id="2.7.7.23"/>
    </reaction>
</comment>
<dbReference type="EC" id="2.7.7.23" evidence="20"/>
<organism evidence="22">
    <name type="scientific">uncultured Candidatus Melainabacteria bacterium</name>
    <dbReference type="NCBI Taxonomy" id="2682970"/>
    <lineage>
        <taxon>Bacteria</taxon>
        <taxon>Bacillati</taxon>
        <taxon>Candidatus Melainabacteria</taxon>
        <taxon>environmental samples</taxon>
    </lineage>
</organism>
<dbReference type="GO" id="GO:0019134">
    <property type="term" value="F:glucosamine-1-phosphate N-acetyltransferase activity"/>
    <property type="evidence" value="ECO:0007669"/>
    <property type="project" value="UniProtKB-UniRule"/>
</dbReference>
<comment type="function">
    <text evidence="19 20">Catalyzes the last two sequential reactions in the de novo biosynthetic pathway for UDP-N-acetylglucosamine (UDP-GlcNAc). The C-terminal domain catalyzes the transfer of acetyl group from acetyl coenzyme A to glucosamine-1-phosphate (GlcN-1-P) to produce N-acetylglucosamine-1-phosphate (GlcNAc-1-P), which is converted into UDP-GlcNAc by the transfer of uridine 5-monophosphate (from uridine 5-triphosphate), a reaction catalyzed by the N-terminal domain.</text>
</comment>
<evidence type="ECO:0000313" key="22">
    <source>
        <dbReference type="EMBL" id="QGT49796.1"/>
    </source>
</evidence>
<feature type="binding site" evidence="20">
    <location>
        <position position="230"/>
    </location>
    <ligand>
        <name>UDP-N-acetyl-alpha-D-glucosamine</name>
        <dbReference type="ChEBI" id="CHEBI:57705"/>
    </ligand>
</feature>
<evidence type="ECO:0000256" key="14">
    <source>
        <dbReference type="ARBA" id="ARBA00023268"/>
    </source>
</evidence>
<feature type="binding site" evidence="20">
    <location>
        <position position="376"/>
    </location>
    <ligand>
        <name>acetyl-CoA</name>
        <dbReference type="ChEBI" id="CHEBI:57288"/>
    </ligand>
</feature>
<dbReference type="Pfam" id="PF00483">
    <property type="entry name" value="NTP_transferase"/>
    <property type="match status" value="1"/>
</dbReference>
<evidence type="ECO:0000256" key="9">
    <source>
        <dbReference type="ARBA" id="ARBA00022723"/>
    </source>
</evidence>
<dbReference type="PANTHER" id="PTHR43584">
    <property type="entry name" value="NUCLEOTIDYL TRANSFERASE"/>
    <property type="match status" value="1"/>
</dbReference>
<evidence type="ECO:0000256" key="19">
    <source>
        <dbReference type="ARBA" id="ARBA00049628"/>
    </source>
</evidence>
<evidence type="ECO:0000256" key="11">
    <source>
        <dbReference type="ARBA" id="ARBA00022842"/>
    </source>
</evidence>
<dbReference type="AlphaFoldDB" id="A0A650EJQ3"/>
<feature type="binding site" evidence="20">
    <location>
        <position position="302"/>
    </location>
    <ligand>
        <name>UDP-N-acetyl-alpha-D-glucosamine</name>
        <dbReference type="ChEBI" id="CHEBI:57705"/>
    </ligand>
</feature>
<feature type="binding site" evidence="20">
    <location>
        <position position="230"/>
    </location>
    <ligand>
        <name>Mg(2+)</name>
        <dbReference type="ChEBI" id="CHEBI:18420"/>
    </ligand>
</feature>
<keyword evidence="13 20" id="KW-0573">Peptidoglycan synthesis</keyword>
<feature type="active site" description="Proton acceptor" evidence="20">
    <location>
        <position position="332"/>
    </location>
</feature>
<feature type="binding site" evidence="20">
    <location>
        <begin position="80"/>
        <end position="81"/>
    </location>
    <ligand>
        <name>UDP-N-acetyl-alpha-D-glucosamine</name>
        <dbReference type="ChEBI" id="CHEBI:57705"/>
    </ligand>
</feature>
<feature type="binding site" evidence="20">
    <location>
        <position position="335"/>
    </location>
    <ligand>
        <name>UDP-N-acetyl-alpha-D-glucosamine</name>
        <dbReference type="ChEBI" id="CHEBI:57705"/>
    </ligand>
</feature>
<dbReference type="InterPro" id="IPR011004">
    <property type="entry name" value="Trimer_LpxA-like_sf"/>
</dbReference>
<dbReference type="InterPro" id="IPR050065">
    <property type="entry name" value="GlmU-like"/>
</dbReference>
<dbReference type="InterPro" id="IPR029044">
    <property type="entry name" value="Nucleotide-diphossugar_trans"/>
</dbReference>
<comment type="cofactor">
    <cofactor evidence="20">
        <name>Mg(2+)</name>
        <dbReference type="ChEBI" id="CHEBI:18420"/>
    </cofactor>
    <text evidence="20">Binds 1 Mg(2+) ion per subunit.</text>
</comment>
<comment type="pathway">
    <text evidence="2 20">Nucleotide-sugar biosynthesis; UDP-N-acetyl-alpha-D-glucosamine biosynthesis; N-acetyl-alpha-D-glucosamine 1-phosphate from alpha-D-glucosamine 6-phosphate (route II): step 2/2.</text>
</comment>
<feature type="region of interest" description="N-acetyltransferase" evidence="20">
    <location>
        <begin position="254"/>
        <end position="427"/>
    </location>
</feature>
<dbReference type="CDD" id="cd02540">
    <property type="entry name" value="GT2_GlmU_N_bac"/>
    <property type="match status" value="1"/>
</dbReference>
<keyword evidence="12 20" id="KW-0133">Cell shape</keyword>
<dbReference type="GO" id="GO:0005737">
    <property type="term" value="C:cytoplasm"/>
    <property type="evidence" value="ECO:0007669"/>
    <property type="project" value="UniProtKB-SubCell"/>
</dbReference>
<dbReference type="UniPathway" id="UPA00973"/>
<dbReference type="GO" id="GO:0008360">
    <property type="term" value="P:regulation of cell shape"/>
    <property type="evidence" value="ECO:0007669"/>
    <property type="project" value="UniProtKB-KW"/>
</dbReference>
<reference evidence="22" key="1">
    <citation type="journal article" date="2020" name="J. ISSAAS">
        <title>Lactobacilli and other gastrointestinal microbiota of Peromyscus leucopus, reservoir host for agents of Lyme disease and other zoonoses in North America.</title>
        <authorList>
            <person name="Milovic A."/>
            <person name="Bassam K."/>
            <person name="Shao H."/>
            <person name="Chatzistamou I."/>
            <person name="Tufts D.M."/>
            <person name="Diuk-Wasser M."/>
            <person name="Barbour A.G."/>
        </authorList>
    </citation>
    <scope>NUCLEOTIDE SEQUENCE</scope>
    <source>
        <strain evidence="22">LL20</strain>
    </source>
</reference>
<dbReference type="Pfam" id="PF00132">
    <property type="entry name" value="Hexapep"/>
    <property type="match status" value="2"/>
</dbReference>
<feature type="binding site" evidence="20">
    <location>
        <begin position="8"/>
        <end position="11"/>
    </location>
    <ligand>
        <name>UDP-N-acetyl-alpha-D-glucosamine</name>
        <dbReference type="ChEBI" id="CHEBI:57705"/>
    </ligand>
</feature>
<keyword evidence="7 20" id="KW-0808">Transferase</keyword>
<keyword evidence="14 20" id="KW-0511">Multifunctional enzyme</keyword>
<feature type="domain" description="Nucleotidyl transferase" evidence="21">
    <location>
        <begin position="4"/>
        <end position="212"/>
    </location>
</feature>
<evidence type="ECO:0000256" key="20">
    <source>
        <dbReference type="HAMAP-Rule" id="MF_01631"/>
    </source>
</evidence>
<comment type="similarity">
    <text evidence="5 20">In the N-terminal section; belongs to the N-acetylglucosamine-1-phosphate uridyltransferase family.</text>
</comment>
<keyword evidence="9 20" id="KW-0479">Metal-binding</keyword>
<gene>
    <name evidence="20" type="primary">glmU</name>
    <name evidence="22" type="ORF">Melaina855_1830</name>
</gene>
<feature type="binding site" evidence="20">
    <location>
        <position position="346"/>
    </location>
    <ligand>
        <name>UDP-N-acetyl-alpha-D-glucosamine</name>
        <dbReference type="ChEBI" id="CHEBI:57705"/>
    </ligand>
</feature>
<evidence type="ECO:0000256" key="15">
    <source>
        <dbReference type="ARBA" id="ARBA00023315"/>
    </source>
</evidence>
<comment type="pathway">
    <text evidence="3 20">Nucleotide-sugar biosynthesis; UDP-N-acetyl-alpha-D-glucosamine biosynthesis; UDP-N-acetyl-alpha-D-glucosamine from N-acetyl-alpha-D-glucosamine 1-phosphate: step 1/1.</text>
</comment>
<dbReference type="SUPFAM" id="SSF51161">
    <property type="entry name" value="Trimeric LpxA-like enzymes"/>
    <property type="match status" value="1"/>
</dbReference>
<feature type="binding site" evidence="20">
    <location>
        <position position="394"/>
    </location>
    <ligand>
        <name>acetyl-CoA</name>
        <dbReference type="ChEBI" id="CHEBI:57288"/>
    </ligand>
</feature>
<feature type="binding site" evidence="20">
    <location>
        <position position="157"/>
    </location>
    <ligand>
        <name>UDP-N-acetyl-alpha-D-glucosamine</name>
        <dbReference type="ChEBI" id="CHEBI:57705"/>
    </ligand>
</feature>
<comment type="caution">
    <text evidence="20">Lacks conserved residue(s) required for the propagation of feature annotation.</text>
</comment>
<dbReference type="GO" id="GO:0003977">
    <property type="term" value="F:UDP-N-acetylglucosamine diphosphorylase activity"/>
    <property type="evidence" value="ECO:0007669"/>
    <property type="project" value="UniProtKB-UniRule"/>
</dbReference>
<dbReference type="UniPathway" id="UPA00113">
    <property type="reaction ID" value="UER00532"/>
</dbReference>
<dbReference type="HAMAP" id="MF_01631">
    <property type="entry name" value="GlmU"/>
    <property type="match status" value="1"/>
</dbReference>
<feature type="binding site" evidence="20">
    <location>
        <position position="105"/>
    </location>
    <ligand>
        <name>Mg(2+)</name>
        <dbReference type="ChEBI" id="CHEBI:18420"/>
    </ligand>
</feature>
<feature type="binding site" evidence="20">
    <location>
        <begin position="355"/>
        <end position="356"/>
    </location>
    <ligand>
        <name>acetyl-CoA</name>
        <dbReference type="ChEBI" id="CHEBI:57288"/>
    </ligand>
</feature>
<dbReference type="InterPro" id="IPR001451">
    <property type="entry name" value="Hexapep"/>
</dbReference>
<evidence type="ECO:0000256" key="13">
    <source>
        <dbReference type="ARBA" id="ARBA00022984"/>
    </source>
</evidence>
<evidence type="ECO:0000256" key="5">
    <source>
        <dbReference type="ARBA" id="ARBA00007947"/>
    </source>
</evidence>
<feature type="binding site" evidence="20">
    <location>
        <position position="75"/>
    </location>
    <ligand>
        <name>UDP-N-acetyl-alpha-D-glucosamine</name>
        <dbReference type="ChEBI" id="CHEBI:57705"/>
    </ligand>
</feature>
<evidence type="ECO:0000256" key="2">
    <source>
        <dbReference type="ARBA" id="ARBA00005166"/>
    </source>
</evidence>
<dbReference type="GO" id="GO:0000902">
    <property type="term" value="P:cell morphogenesis"/>
    <property type="evidence" value="ECO:0007669"/>
    <property type="project" value="UniProtKB-UniRule"/>
</dbReference>
<comment type="similarity">
    <text evidence="4 20">In the C-terminal section; belongs to the transferase hexapeptide repeat family.</text>
</comment>
<evidence type="ECO:0000256" key="12">
    <source>
        <dbReference type="ARBA" id="ARBA00022960"/>
    </source>
</evidence>
<feature type="binding site" evidence="20">
    <location>
        <position position="23"/>
    </location>
    <ligand>
        <name>UDP-N-acetyl-alpha-D-glucosamine</name>
        <dbReference type="ChEBI" id="CHEBI:57705"/>
    </ligand>
</feature>
<dbReference type="InterPro" id="IPR005835">
    <property type="entry name" value="NTP_transferase_dom"/>
</dbReference>